<organism evidence="2">
    <name type="scientific">uncultured Solirubrobacteraceae bacterium</name>
    <dbReference type="NCBI Taxonomy" id="1162706"/>
    <lineage>
        <taxon>Bacteria</taxon>
        <taxon>Bacillati</taxon>
        <taxon>Actinomycetota</taxon>
        <taxon>Thermoleophilia</taxon>
        <taxon>Solirubrobacterales</taxon>
        <taxon>Solirubrobacteraceae</taxon>
        <taxon>environmental samples</taxon>
    </lineage>
</organism>
<protein>
    <submittedName>
        <fullName evidence="2">Uncharacterized protein</fullName>
    </submittedName>
</protein>
<keyword evidence="1" id="KW-0812">Transmembrane</keyword>
<evidence type="ECO:0000313" key="2">
    <source>
        <dbReference type="EMBL" id="CAA9483587.1"/>
    </source>
</evidence>
<dbReference type="EMBL" id="CADCVQ010000050">
    <property type="protein sequence ID" value="CAA9483587.1"/>
    <property type="molecule type" value="Genomic_DNA"/>
</dbReference>
<feature type="transmembrane region" description="Helical" evidence="1">
    <location>
        <begin position="52"/>
        <end position="71"/>
    </location>
</feature>
<accession>A0A6J4S5V8</accession>
<reference evidence="2" key="1">
    <citation type="submission" date="2020-02" db="EMBL/GenBank/DDBJ databases">
        <authorList>
            <person name="Meier V. D."/>
        </authorList>
    </citation>
    <scope>NUCLEOTIDE SEQUENCE</scope>
    <source>
        <strain evidence="2">AVDCRST_MAG67</strain>
    </source>
</reference>
<proteinExistence type="predicted"/>
<keyword evidence="1" id="KW-1133">Transmembrane helix</keyword>
<dbReference type="AlphaFoldDB" id="A0A6J4S5V8"/>
<sequence length="192" mass="20808">MTAVLTGEVPRLGDRLHFTVTVAPRQVLHLLGNVVVAAALTYGLGWKVGGGAAVAVALAAVAFAAYVIWYARLVWWLEGEQWSAYLLDLPRRRRAIPGPAPGTWATDVVPADGRYAALLLHFGADRRWIPPQADGVPPGERWGHYPLLPLRGTRTVVALEWAEDYAAAQAVAARMRPPPDVWGLRPPADARG</sequence>
<name>A0A6J4S5V8_9ACTN</name>
<gene>
    <name evidence="2" type="ORF">AVDCRST_MAG67-1120</name>
</gene>
<feature type="transmembrane region" description="Helical" evidence="1">
    <location>
        <begin position="27"/>
        <end position="46"/>
    </location>
</feature>
<keyword evidence="1" id="KW-0472">Membrane</keyword>
<evidence type="ECO:0000256" key="1">
    <source>
        <dbReference type="SAM" id="Phobius"/>
    </source>
</evidence>